<organism evidence="4 5">
    <name type="scientific">Discina gigas</name>
    <dbReference type="NCBI Taxonomy" id="1032678"/>
    <lineage>
        <taxon>Eukaryota</taxon>
        <taxon>Fungi</taxon>
        <taxon>Dikarya</taxon>
        <taxon>Ascomycota</taxon>
        <taxon>Pezizomycotina</taxon>
        <taxon>Pezizomycetes</taxon>
        <taxon>Pezizales</taxon>
        <taxon>Discinaceae</taxon>
        <taxon>Discina</taxon>
    </lineage>
</organism>
<reference evidence="4 5" key="1">
    <citation type="submission" date="2024-02" db="EMBL/GenBank/DDBJ databases">
        <title>Discinaceae phylogenomics.</title>
        <authorList>
            <person name="Dirks A.C."/>
            <person name="James T.Y."/>
        </authorList>
    </citation>
    <scope>NUCLEOTIDE SEQUENCE [LARGE SCALE GENOMIC DNA]</scope>
    <source>
        <strain evidence="4 5">ACD0624</strain>
    </source>
</reference>
<accession>A0ABR3GJS3</accession>
<gene>
    <name evidence="4" type="primary">STR7</name>
    <name evidence="4" type="ORF">Q9L58_005004</name>
</gene>
<feature type="signal peptide" evidence="2">
    <location>
        <begin position="1"/>
        <end position="20"/>
    </location>
</feature>
<comment type="caution">
    <text evidence="4">The sequence shown here is derived from an EMBL/GenBank/DDBJ whole genome shotgun (WGS) entry which is preliminary data.</text>
</comment>
<dbReference type="Pfam" id="PF00248">
    <property type="entry name" value="Aldo_ket_red"/>
    <property type="match status" value="1"/>
</dbReference>
<feature type="domain" description="NADP-dependent oxidoreductase" evidence="3">
    <location>
        <begin position="11"/>
        <end position="304"/>
    </location>
</feature>
<keyword evidence="2" id="KW-0732">Signal</keyword>
<evidence type="ECO:0000313" key="4">
    <source>
        <dbReference type="EMBL" id="KAL0636098.1"/>
    </source>
</evidence>
<feature type="chain" id="PRO_5046146908" evidence="2">
    <location>
        <begin position="21"/>
        <end position="319"/>
    </location>
</feature>
<protein>
    <submittedName>
        <fullName evidence="4">Aldo-keto reductase str7</fullName>
    </submittedName>
</protein>
<dbReference type="InterPro" id="IPR036812">
    <property type="entry name" value="NAD(P)_OxRdtase_dom_sf"/>
</dbReference>
<dbReference type="Gene3D" id="3.20.20.100">
    <property type="entry name" value="NADP-dependent oxidoreductase domain"/>
    <property type="match status" value="1"/>
</dbReference>
<sequence length="319" mass="34834">MGKNGPHVAAMGFGLMGLSAFYGAVENDEERFKVLDRAIELGATNWDTSDIYLDSEDFVGKWLKRTGKRDEIFLATKFGFVRTGERGAIRCDPEYVREACESSLKRLGVDSIDLFYAHRMDPKVPIELTVGAMAELVKEGKVKYLGLSECSAATLRRAYAIHPIAAVQVEYSLFFLDIESPEVGLLKACRELGVSVVAYSPLGRGLLTGTIRAPGDFADDDLRKAFPRFSEENFPKILELVDMVSGVAKAKGTTSGQVALAWLMAQGVDIIPIPGTKKIKYLEENVGAVNITLTPKEIKDIRKASNIANSLSGSRYPAG</sequence>
<keyword evidence="5" id="KW-1185">Reference proteome</keyword>
<keyword evidence="1" id="KW-0560">Oxidoreductase</keyword>
<evidence type="ECO:0000259" key="3">
    <source>
        <dbReference type="Pfam" id="PF00248"/>
    </source>
</evidence>
<name>A0ABR3GJS3_9PEZI</name>
<evidence type="ECO:0000256" key="2">
    <source>
        <dbReference type="SAM" id="SignalP"/>
    </source>
</evidence>
<dbReference type="PANTHER" id="PTHR43625:SF40">
    <property type="entry name" value="ALDO-KETO REDUCTASE YAKC [NADP(+)]"/>
    <property type="match status" value="1"/>
</dbReference>
<dbReference type="InterPro" id="IPR023210">
    <property type="entry name" value="NADP_OxRdtase_dom"/>
</dbReference>
<dbReference type="Proteomes" id="UP001447188">
    <property type="component" value="Unassembled WGS sequence"/>
</dbReference>
<dbReference type="PANTHER" id="PTHR43625">
    <property type="entry name" value="AFLATOXIN B1 ALDEHYDE REDUCTASE"/>
    <property type="match status" value="1"/>
</dbReference>
<dbReference type="EMBL" id="JBBBZM010000057">
    <property type="protein sequence ID" value="KAL0636098.1"/>
    <property type="molecule type" value="Genomic_DNA"/>
</dbReference>
<evidence type="ECO:0000256" key="1">
    <source>
        <dbReference type="ARBA" id="ARBA00023002"/>
    </source>
</evidence>
<evidence type="ECO:0000313" key="5">
    <source>
        <dbReference type="Proteomes" id="UP001447188"/>
    </source>
</evidence>
<proteinExistence type="predicted"/>
<dbReference type="InterPro" id="IPR050791">
    <property type="entry name" value="Aldo-Keto_reductase"/>
</dbReference>
<dbReference type="SUPFAM" id="SSF51430">
    <property type="entry name" value="NAD(P)-linked oxidoreductase"/>
    <property type="match status" value="1"/>
</dbReference>